<dbReference type="SUPFAM" id="SSF51445">
    <property type="entry name" value="(Trans)glycosidases"/>
    <property type="match status" value="1"/>
</dbReference>
<dbReference type="Proteomes" id="UP001516620">
    <property type="component" value="Unassembled WGS sequence"/>
</dbReference>
<evidence type="ECO:0000313" key="6">
    <source>
        <dbReference type="Proteomes" id="UP001516620"/>
    </source>
</evidence>
<name>A0ABS2H5V4_9BACL</name>
<dbReference type="EMBL" id="JADCNN020000012">
    <property type="protein sequence ID" value="MBM6996830.1"/>
    <property type="molecule type" value="Genomic_DNA"/>
</dbReference>
<dbReference type="InterPro" id="IPR017853">
    <property type="entry name" value="GH"/>
</dbReference>
<sequence length="346" mass="38701">MKRPFINGMDVSFLDEIEVAGGTFAEDGAKEDLLVLLKRSGVNSIRLRIWNEPPGGFCNLERTLLMAKRIKALGLHFLLDFHYSDGWADPAKQFKPKAWEKLSFDELAHAVGDYTTQVLIALQTQGTLPDMVQIGNEITPGMLWDDGKVDGEFNTPEQWEKFTRLVKAGTAAAKAVDPSINVMIHIDRGGDLPASVAFYERFQEYGVAFDTIGLSFYPWWHGTLDDLRANLAKLATAFGKEINVVETAYPWTLQKGPIPEPIVNSKEQTHAGYPASPEGQAAYLRDFLQIIRDMPGGLGTGFYWWEPAWIPAKSEWSVGHDNNWANLTLFDYEGRRLPALDALLPV</sequence>
<accession>A0ABS2H5V4</accession>
<keyword evidence="2 4" id="KW-0378">Hydrolase</keyword>
<protein>
    <recommendedName>
        <fullName evidence="4">Arabinogalactan endo-beta-1,4-galactanase</fullName>
        <ecNumber evidence="4">3.2.1.89</ecNumber>
    </recommendedName>
</protein>
<dbReference type="EC" id="3.2.1.89" evidence="4"/>
<comment type="caution">
    <text evidence="5">The sequence shown here is derived from an EMBL/GenBank/DDBJ whole genome shotgun (WGS) entry which is preliminary data.</text>
</comment>
<dbReference type="PANTHER" id="PTHR34983">
    <property type="entry name" value="ARABINOGALACTAN ENDO-BETA-1,4-GALACTANASE A"/>
    <property type="match status" value="1"/>
</dbReference>
<dbReference type="Pfam" id="PF07745">
    <property type="entry name" value="Glyco_hydro_53"/>
    <property type="match status" value="1"/>
</dbReference>
<evidence type="ECO:0000313" key="5">
    <source>
        <dbReference type="EMBL" id="MBM6996830.1"/>
    </source>
</evidence>
<comment type="similarity">
    <text evidence="1 4">Belongs to the glycosyl hydrolase 53 family.</text>
</comment>
<evidence type="ECO:0000256" key="2">
    <source>
        <dbReference type="ARBA" id="ARBA00022801"/>
    </source>
</evidence>
<gene>
    <name evidence="5" type="ORF">IM700_014330</name>
</gene>
<keyword evidence="3 4" id="KW-0326">Glycosidase</keyword>
<proteinExistence type="inferred from homology"/>
<organism evidence="5 6">
    <name type="scientific">Paenibacillus rhizolycopersici</name>
    <dbReference type="NCBI Taxonomy" id="2780073"/>
    <lineage>
        <taxon>Bacteria</taxon>
        <taxon>Bacillati</taxon>
        <taxon>Bacillota</taxon>
        <taxon>Bacilli</taxon>
        <taxon>Bacillales</taxon>
        <taxon>Paenibacillaceae</taxon>
        <taxon>Paenibacillus</taxon>
    </lineage>
</organism>
<evidence type="ECO:0000256" key="4">
    <source>
        <dbReference type="RuleBase" id="RU361192"/>
    </source>
</evidence>
<evidence type="ECO:0000256" key="3">
    <source>
        <dbReference type="ARBA" id="ARBA00023295"/>
    </source>
</evidence>
<keyword evidence="6" id="KW-1185">Reference proteome</keyword>
<dbReference type="PANTHER" id="PTHR34983:SF2">
    <property type="entry name" value="ENDO-BETA-1,4-GALACTANASE"/>
    <property type="match status" value="1"/>
</dbReference>
<reference evidence="5 6" key="1">
    <citation type="submission" date="2021-01" db="EMBL/GenBank/DDBJ databases">
        <title>Paenibacillus sp.nov. isolated from the rhizosphere soil of tomato plant.</title>
        <authorList>
            <person name="Thin K.K."/>
            <person name="Zhang X."/>
            <person name="He S."/>
        </authorList>
    </citation>
    <scope>NUCLEOTIDE SEQUENCE [LARGE SCALE GENOMIC DNA]</scope>
    <source>
        <strain evidence="5 6">DXFW5</strain>
    </source>
</reference>
<dbReference type="InterPro" id="IPR011683">
    <property type="entry name" value="Glyco_hydro_53"/>
</dbReference>
<dbReference type="Gene3D" id="3.20.20.80">
    <property type="entry name" value="Glycosidases"/>
    <property type="match status" value="1"/>
</dbReference>
<evidence type="ECO:0000256" key="1">
    <source>
        <dbReference type="ARBA" id="ARBA00010687"/>
    </source>
</evidence>
<dbReference type="RefSeq" id="WP_193417735.1">
    <property type="nucleotide sequence ID" value="NZ_JADCNN020000012.1"/>
</dbReference>
<comment type="catalytic activity">
    <reaction evidence="4">
        <text>The enzyme specifically hydrolyzes (1-&gt;4)-beta-D-galactosidic linkages in type I arabinogalactans.</text>
        <dbReference type="EC" id="3.2.1.89"/>
    </reaction>
</comment>